<dbReference type="Proteomes" id="UP000029864">
    <property type="component" value="Unassembled WGS sequence"/>
</dbReference>
<evidence type="ECO:0000313" key="3">
    <source>
        <dbReference type="Proteomes" id="UP000029864"/>
    </source>
</evidence>
<dbReference type="AlphaFoldDB" id="A0A099J000"/>
<dbReference type="EMBL" id="JPXF01000141">
    <property type="protein sequence ID" value="KGJ71739.1"/>
    <property type="molecule type" value="Genomic_DNA"/>
</dbReference>
<feature type="transmembrane region" description="Helical" evidence="1">
    <location>
        <begin position="47"/>
        <end position="67"/>
    </location>
</feature>
<proteinExistence type="predicted"/>
<keyword evidence="1" id="KW-1133">Transmembrane helix</keyword>
<sequence>MPLALAVLGSGWLHLERNATSRSWRWLAPGLLLLLGPSLLFDLGDSALWRIVALGVVAVIVLVVGVAQRLQAPFVIGAVVLLIHGLAQLWPWISLAYGAVPWWLWLGAGGILLIVLAARYEQRIRNFTSIALKISAMR</sequence>
<evidence type="ECO:0000313" key="2">
    <source>
        <dbReference type="EMBL" id="KGJ71739.1"/>
    </source>
</evidence>
<keyword evidence="1" id="KW-0812">Transmembrane</keyword>
<comment type="caution">
    <text evidence="2">The sequence shown here is derived from an EMBL/GenBank/DDBJ whole genome shotgun (WGS) entry which is preliminary data.</text>
</comment>
<organism evidence="2 3">
    <name type="scientific">Cryobacterium roopkundense</name>
    <dbReference type="NCBI Taxonomy" id="1001240"/>
    <lineage>
        <taxon>Bacteria</taxon>
        <taxon>Bacillati</taxon>
        <taxon>Actinomycetota</taxon>
        <taxon>Actinomycetes</taxon>
        <taxon>Micrococcales</taxon>
        <taxon>Microbacteriaceae</taxon>
        <taxon>Cryobacterium</taxon>
    </lineage>
</organism>
<dbReference type="eggNOG" id="COG3170">
    <property type="taxonomic scope" value="Bacteria"/>
</dbReference>
<protein>
    <submittedName>
        <fullName evidence="2">Uncharacterized protein</fullName>
    </submittedName>
</protein>
<dbReference type="NCBIfam" id="NF047321">
    <property type="entry name" value="SCO7613_CTERM"/>
    <property type="match status" value="1"/>
</dbReference>
<feature type="transmembrane region" description="Helical" evidence="1">
    <location>
        <begin position="74"/>
        <end position="93"/>
    </location>
</feature>
<reference evidence="2 3" key="1">
    <citation type="submission" date="2014-08" db="EMBL/GenBank/DDBJ databases">
        <authorList>
            <person name="Sisinthy S."/>
        </authorList>
    </citation>
    <scope>NUCLEOTIDE SEQUENCE [LARGE SCALE GENOMIC DNA]</scope>
    <source>
        <strain evidence="2 3">RuG17</strain>
    </source>
</reference>
<dbReference type="STRING" id="1001240.GY21_20175"/>
<keyword evidence="3" id="KW-1185">Reference proteome</keyword>
<feature type="transmembrane region" description="Helical" evidence="1">
    <location>
        <begin position="99"/>
        <end position="118"/>
    </location>
</feature>
<dbReference type="InterPro" id="IPR058062">
    <property type="entry name" value="SCO7613_C"/>
</dbReference>
<gene>
    <name evidence="2" type="ORF">GY21_20175</name>
</gene>
<accession>A0A099J000</accession>
<name>A0A099J000_9MICO</name>
<evidence type="ECO:0000256" key="1">
    <source>
        <dbReference type="SAM" id="Phobius"/>
    </source>
</evidence>
<keyword evidence="1" id="KW-0472">Membrane</keyword>